<dbReference type="OrthoDB" id="671595at2759"/>
<accession>A0A2G9S645</accession>
<dbReference type="EMBL" id="KV926037">
    <property type="protein sequence ID" value="PIO35600.1"/>
    <property type="molecule type" value="Genomic_DNA"/>
</dbReference>
<dbReference type="GO" id="GO:0004867">
    <property type="term" value="F:serine-type endopeptidase inhibitor activity"/>
    <property type="evidence" value="ECO:0007669"/>
    <property type="project" value="InterPro"/>
</dbReference>
<dbReference type="SUPFAM" id="SSF56574">
    <property type="entry name" value="Serpins"/>
    <property type="match status" value="1"/>
</dbReference>
<dbReference type="SMART" id="SM00093">
    <property type="entry name" value="SERPIN"/>
    <property type="match status" value="1"/>
</dbReference>
<dbReference type="InterPro" id="IPR036186">
    <property type="entry name" value="Serpin_sf"/>
</dbReference>
<name>A0A2G9S645_AQUCT</name>
<dbReference type="AlphaFoldDB" id="A0A2G9S645"/>
<dbReference type="Gene3D" id="3.30.497.10">
    <property type="entry name" value="Antithrombin, subunit I, domain 2"/>
    <property type="match status" value="1"/>
</dbReference>
<proteinExistence type="inferred from homology"/>
<dbReference type="InterPro" id="IPR000215">
    <property type="entry name" value="Serpin_fam"/>
</dbReference>
<feature type="domain" description="Serpin" evidence="2">
    <location>
        <begin position="13"/>
        <end position="365"/>
    </location>
</feature>
<dbReference type="PROSITE" id="PS00284">
    <property type="entry name" value="SERPIN"/>
    <property type="match status" value="1"/>
</dbReference>
<dbReference type="EMBL" id="KV926037">
    <property type="protein sequence ID" value="PIO35596.1"/>
    <property type="molecule type" value="Genomic_DNA"/>
</dbReference>
<sequence length="367" mass="41132">MEPMSKSIGEFALDIFKEINSSNSDSNILYSPVSLAASLSLALLGSKGDTASQIEKASESENVVPDVHNKLKALFDKLKTASDSELKIGNGLFTQLNFPILKSYLESAQTLYQANLKSVDFGKDKTREYINTWVEAETNGKIKNLFAPNSLDKNTSMILVNAIYFKGKWIKTFKKDNTNNALFHVNENVKIPVPMMSQTERFNYGFVEEMDAQFIELPYENDDFSMFIFLPNKISGLQKITLELLMKSTDSKNMQKTKLEIHIPRFKIEESYDLTSHLKNMGMLDAFSQKANLSGISDVGLFVSKVIHKAFIEVNEEGTEASAATGVVIQPKSATRQFIVNHPFLCLIKHNATNTILFCLKFCSPSL</sequence>
<keyword evidence="4" id="KW-1185">Reference proteome</keyword>
<dbReference type="Gene3D" id="2.30.39.10">
    <property type="entry name" value="Alpha-1-antitrypsin, domain 1"/>
    <property type="match status" value="1"/>
</dbReference>
<dbReference type="InterPro" id="IPR042178">
    <property type="entry name" value="Serpin_sf_1"/>
</dbReference>
<dbReference type="PANTHER" id="PTHR11461:SF384">
    <property type="entry name" value="LEUKOCYTE ELASTASE INHIBITOR"/>
    <property type="match status" value="1"/>
</dbReference>
<dbReference type="PANTHER" id="PTHR11461">
    <property type="entry name" value="SERINE PROTEASE INHIBITOR, SERPIN"/>
    <property type="match status" value="1"/>
</dbReference>
<comment type="similarity">
    <text evidence="1">Belongs to the serpin family.</text>
</comment>
<dbReference type="EMBL" id="KV926037">
    <property type="protein sequence ID" value="PIO35597.1"/>
    <property type="molecule type" value="Genomic_DNA"/>
</dbReference>
<protein>
    <recommendedName>
        <fullName evidence="2">Serpin domain-containing protein</fullName>
    </recommendedName>
</protein>
<reference evidence="4" key="1">
    <citation type="journal article" date="2017" name="Nat. Commun.">
        <title>The North American bullfrog draft genome provides insight into hormonal regulation of long noncoding RNA.</title>
        <authorList>
            <person name="Hammond S.A."/>
            <person name="Warren R.L."/>
            <person name="Vandervalk B.P."/>
            <person name="Kucuk E."/>
            <person name="Khan H."/>
            <person name="Gibb E.A."/>
            <person name="Pandoh P."/>
            <person name="Kirk H."/>
            <person name="Zhao Y."/>
            <person name="Jones M."/>
            <person name="Mungall A.J."/>
            <person name="Coope R."/>
            <person name="Pleasance S."/>
            <person name="Moore R.A."/>
            <person name="Holt R.A."/>
            <person name="Round J.M."/>
            <person name="Ohora S."/>
            <person name="Walle B.V."/>
            <person name="Veldhoen N."/>
            <person name="Helbing C.C."/>
            <person name="Birol I."/>
        </authorList>
    </citation>
    <scope>NUCLEOTIDE SEQUENCE [LARGE SCALE GENOMIC DNA]</scope>
</reference>
<dbReference type="InterPro" id="IPR023796">
    <property type="entry name" value="Serpin_dom"/>
</dbReference>
<reference evidence="3" key="2">
    <citation type="submission" date="2017-08" db="EMBL/GenBank/DDBJ databases">
        <title>Assembly of the North American Bullfrog Genome.</title>
        <authorList>
            <person name="Warren R.L."/>
            <person name="Vandervalk B.P."/>
            <person name="Kucuk E."/>
            <person name="Birol I."/>
            <person name="Helbing C."/>
            <person name="Pandoh P."/>
            <person name="Behsaz B."/>
            <person name="Mohamadi H."/>
            <person name="Chu J."/>
            <person name="Jackman S."/>
            <person name="Hammond S.A."/>
            <person name="Veldhoen N."/>
            <person name="Kirk H."/>
            <person name="Zhao Y."/>
            <person name="Coope R."/>
            <person name="Pleasance S."/>
            <person name="Moore R."/>
            <person name="Holt R."/>
        </authorList>
    </citation>
    <scope>NUCLEOTIDE SEQUENCE</scope>
    <source>
        <strain evidence="3">Bruno</strain>
        <tissue evidence="3">Liver</tissue>
    </source>
</reference>
<dbReference type="Proteomes" id="UP000228934">
    <property type="component" value="Unassembled WGS sequence"/>
</dbReference>
<evidence type="ECO:0000259" key="2">
    <source>
        <dbReference type="SMART" id="SM00093"/>
    </source>
</evidence>
<gene>
    <name evidence="3" type="ORF">AB205_0039160</name>
</gene>
<evidence type="ECO:0000313" key="4">
    <source>
        <dbReference type="Proteomes" id="UP000228934"/>
    </source>
</evidence>
<dbReference type="GO" id="GO:0005615">
    <property type="term" value="C:extracellular space"/>
    <property type="evidence" value="ECO:0007669"/>
    <property type="project" value="InterPro"/>
</dbReference>
<dbReference type="EMBL" id="KV926037">
    <property type="protein sequence ID" value="PIO35598.1"/>
    <property type="molecule type" value="Genomic_DNA"/>
</dbReference>
<dbReference type="Pfam" id="PF00079">
    <property type="entry name" value="Serpin"/>
    <property type="match status" value="1"/>
</dbReference>
<organism evidence="3 4">
    <name type="scientific">Aquarana catesbeiana</name>
    <name type="common">American bullfrog</name>
    <name type="synonym">Rana catesbeiana</name>
    <dbReference type="NCBI Taxonomy" id="8400"/>
    <lineage>
        <taxon>Eukaryota</taxon>
        <taxon>Metazoa</taxon>
        <taxon>Chordata</taxon>
        <taxon>Craniata</taxon>
        <taxon>Vertebrata</taxon>
        <taxon>Euteleostomi</taxon>
        <taxon>Amphibia</taxon>
        <taxon>Batrachia</taxon>
        <taxon>Anura</taxon>
        <taxon>Neobatrachia</taxon>
        <taxon>Ranoidea</taxon>
        <taxon>Ranidae</taxon>
        <taxon>Aquarana</taxon>
    </lineage>
</organism>
<dbReference type="InterPro" id="IPR042185">
    <property type="entry name" value="Serpin_sf_2"/>
</dbReference>
<evidence type="ECO:0000313" key="3">
    <source>
        <dbReference type="EMBL" id="PIO35597.1"/>
    </source>
</evidence>
<evidence type="ECO:0000256" key="1">
    <source>
        <dbReference type="RuleBase" id="RU000411"/>
    </source>
</evidence>
<dbReference type="InterPro" id="IPR023795">
    <property type="entry name" value="Serpin_CS"/>
</dbReference>